<evidence type="ECO:0000313" key="2">
    <source>
        <dbReference type="Proteomes" id="UP000184295"/>
    </source>
</evidence>
<dbReference type="InterPro" id="IPR016024">
    <property type="entry name" value="ARM-type_fold"/>
</dbReference>
<keyword evidence="2" id="KW-1185">Reference proteome</keyword>
<reference evidence="2" key="1">
    <citation type="submission" date="2016-11" db="EMBL/GenBank/DDBJ databases">
        <authorList>
            <person name="Varghese N."/>
            <person name="Submissions S."/>
        </authorList>
    </citation>
    <scope>NUCLEOTIDE SEQUENCE [LARGE SCALE GENOMIC DNA]</scope>
    <source>
        <strain evidence="2">DSM 19514</strain>
    </source>
</reference>
<evidence type="ECO:0000313" key="1">
    <source>
        <dbReference type="EMBL" id="SHE37062.1"/>
    </source>
</evidence>
<dbReference type="RefSeq" id="WP_072788287.1">
    <property type="nucleotide sequence ID" value="NZ_FQUL01000003.1"/>
</dbReference>
<organism evidence="1 2">
    <name type="scientific">Ferrithrix thermotolerans DSM 19514</name>
    <dbReference type="NCBI Taxonomy" id="1121881"/>
    <lineage>
        <taxon>Bacteria</taxon>
        <taxon>Bacillati</taxon>
        <taxon>Actinomycetota</taxon>
        <taxon>Acidimicrobiia</taxon>
        <taxon>Acidimicrobiales</taxon>
        <taxon>Acidimicrobiaceae</taxon>
        <taxon>Ferrithrix</taxon>
    </lineage>
</organism>
<dbReference type="AlphaFoldDB" id="A0A1M4SXV6"/>
<dbReference type="SMART" id="SM00567">
    <property type="entry name" value="EZ_HEAT"/>
    <property type="match status" value="2"/>
</dbReference>
<dbReference type="STRING" id="1121881.SAMN02745225_00440"/>
<proteinExistence type="predicted"/>
<dbReference type="SUPFAM" id="SSF48371">
    <property type="entry name" value="ARM repeat"/>
    <property type="match status" value="1"/>
</dbReference>
<name>A0A1M4SXV6_9ACTN</name>
<dbReference type="OrthoDB" id="5178687at2"/>
<dbReference type="InterPro" id="IPR011989">
    <property type="entry name" value="ARM-like"/>
</dbReference>
<dbReference type="Proteomes" id="UP000184295">
    <property type="component" value="Unassembled WGS sequence"/>
</dbReference>
<protein>
    <submittedName>
        <fullName evidence="1">HEAT repeat-containing protein</fullName>
    </submittedName>
</protein>
<dbReference type="InterPro" id="IPR004155">
    <property type="entry name" value="PBS_lyase_HEAT"/>
</dbReference>
<gene>
    <name evidence="1" type="ORF">SAMN02745225_00440</name>
</gene>
<dbReference type="Pfam" id="PF13646">
    <property type="entry name" value="HEAT_2"/>
    <property type="match status" value="1"/>
</dbReference>
<sequence length="208" mass="23239">MQEPQTNGFDPNSLFNLARSSLKRDSAELRRHLRKGLATKHDFELTAALAVRGLWNMSFPLTEHEVAELVEDLSKTTLVTEVALTYAGRYRSVLAVLVEQDNYERPLEAACFTIGEIKDLSFISRLQELAQGSKYDSVRESAIAALGSLGDPSSLTTILEALSDKVYIRRRAVVALSNFEGPDVEEALRHACKDRDFQVRAIAEDLLR</sequence>
<dbReference type="EMBL" id="FQUL01000003">
    <property type="protein sequence ID" value="SHE37062.1"/>
    <property type="molecule type" value="Genomic_DNA"/>
</dbReference>
<accession>A0A1M4SXV6</accession>
<dbReference type="Gene3D" id="1.25.10.10">
    <property type="entry name" value="Leucine-rich Repeat Variant"/>
    <property type="match status" value="1"/>
</dbReference>